<dbReference type="Proteomes" id="UP000006727">
    <property type="component" value="Chromosome 13"/>
</dbReference>
<dbReference type="EnsemblPlants" id="Pp3c13_12379V3.1">
    <property type="protein sequence ID" value="PAC:32932322.CDS.1"/>
    <property type="gene ID" value="Pp3c13_12379"/>
</dbReference>
<reference evidence="1 3" key="1">
    <citation type="journal article" date="2008" name="Science">
        <title>The Physcomitrella genome reveals evolutionary insights into the conquest of land by plants.</title>
        <authorList>
            <person name="Rensing S."/>
            <person name="Lang D."/>
            <person name="Zimmer A."/>
            <person name="Terry A."/>
            <person name="Salamov A."/>
            <person name="Shapiro H."/>
            <person name="Nishiyama T."/>
            <person name="Perroud P.-F."/>
            <person name="Lindquist E."/>
            <person name="Kamisugi Y."/>
            <person name="Tanahashi T."/>
            <person name="Sakakibara K."/>
            <person name="Fujita T."/>
            <person name="Oishi K."/>
            <person name="Shin-I T."/>
            <person name="Kuroki Y."/>
            <person name="Toyoda A."/>
            <person name="Suzuki Y."/>
            <person name="Hashimoto A."/>
            <person name="Yamaguchi K."/>
            <person name="Sugano A."/>
            <person name="Kohara Y."/>
            <person name="Fujiyama A."/>
            <person name="Anterola A."/>
            <person name="Aoki S."/>
            <person name="Ashton N."/>
            <person name="Barbazuk W.B."/>
            <person name="Barker E."/>
            <person name="Bennetzen J."/>
            <person name="Bezanilla M."/>
            <person name="Blankenship R."/>
            <person name="Cho S.H."/>
            <person name="Dutcher S."/>
            <person name="Estelle M."/>
            <person name="Fawcett J.A."/>
            <person name="Gundlach H."/>
            <person name="Hanada K."/>
            <person name="Heyl A."/>
            <person name="Hicks K.A."/>
            <person name="Hugh J."/>
            <person name="Lohr M."/>
            <person name="Mayer K."/>
            <person name="Melkozernov A."/>
            <person name="Murata T."/>
            <person name="Nelson D."/>
            <person name="Pils B."/>
            <person name="Prigge M."/>
            <person name="Reiss B."/>
            <person name="Renner T."/>
            <person name="Rombauts S."/>
            <person name="Rushton P."/>
            <person name="Sanderfoot A."/>
            <person name="Schween G."/>
            <person name="Shiu S.-H."/>
            <person name="Stueber K."/>
            <person name="Theodoulou F.L."/>
            <person name="Tu H."/>
            <person name="Van de Peer Y."/>
            <person name="Verrier P.J."/>
            <person name="Waters E."/>
            <person name="Wood A."/>
            <person name="Yang L."/>
            <person name="Cove D."/>
            <person name="Cuming A."/>
            <person name="Hasebe M."/>
            <person name="Lucas S."/>
            <person name="Mishler D.B."/>
            <person name="Reski R."/>
            <person name="Grigoriev I."/>
            <person name="Quatrano R.S."/>
            <person name="Boore J.L."/>
        </authorList>
    </citation>
    <scope>NUCLEOTIDE SEQUENCE [LARGE SCALE GENOMIC DNA]</scope>
    <source>
        <strain evidence="2 3">cv. Gransden 2004</strain>
    </source>
</reference>
<evidence type="ECO:0000313" key="1">
    <source>
        <dbReference type="EMBL" id="PNR42445.1"/>
    </source>
</evidence>
<dbReference type="InParanoid" id="A0A2K1JLL8"/>
<keyword evidence="3" id="KW-1185">Reference proteome</keyword>
<reference evidence="1 3" key="2">
    <citation type="journal article" date="2018" name="Plant J.">
        <title>The Physcomitrella patens chromosome-scale assembly reveals moss genome structure and evolution.</title>
        <authorList>
            <person name="Lang D."/>
            <person name="Ullrich K.K."/>
            <person name="Murat F."/>
            <person name="Fuchs J."/>
            <person name="Jenkins J."/>
            <person name="Haas F.B."/>
            <person name="Piednoel M."/>
            <person name="Gundlach H."/>
            <person name="Van Bel M."/>
            <person name="Meyberg R."/>
            <person name="Vives C."/>
            <person name="Morata J."/>
            <person name="Symeonidi A."/>
            <person name="Hiss M."/>
            <person name="Muchero W."/>
            <person name="Kamisugi Y."/>
            <person name="Saleh O."/>
            <person name="Blanc G."/>
            <person name="Decker E.L."/>
            <person name="van Gessel N."/>
            <person name="Grimwood J."/>
            <person name="Hayes R.D."/>
            <person name="Graham S.W."/>
            <person name="Gunter L.E."/>
            <person name="McDaniel S.F."/>
            <person name="Hoernstein S.N.W."/>
            <person name="Larsson A."/>
            <person name="Li F.W."/>
            <person name="Perroud P.F."/>
            <person name="Phillips J."/>
            <person name="Ranjan P."/>
            <person name="Rokshar D.S."/>
            <person name="Rothfels C.J."/>
            <person name="Schneider L."/>
            <person name="Shu S."/>
            <person name="Stevenson D.W."/>
            <person name="Thummler F."/>
            <person name="Tillich M."/>
            <person name="Villarreal Aguilar J.C."/>
            <person name="Widiez T."/>
            <person name="Wong G.K."/>
            <person name="Wymore A."/>
            <person name="Zhang Y."/>
            <person name="Zimmer A.D."/>
            <person name="Quatrano R.S."/>
            <person name="Mayer K.F.X."/>
            <person name="Goodstein D."/>
            <person name="Casacuberta J.M."/>
            <person name="Vandepoele K."/>
            <person name="Reski R."/>
            <person name="Cuming A.C."/>
            <person name="Tuskan G.A."/>
            <person name="Maumus F."/>
            <person name="Salse J."/>
            <person name="Schmutz J."/>
            <person name="Rensing S.A."/>
        </authorList>
    </citation>
    <scope>NUCLEOTIDE SEQUENCE [LARGE SCALE GENOMIC DNA]</scope>
    <source>
        <strain evidence="2 3">cv. Gransden 2004</strain>
    </source>
</reference>
<protein>
    <submittedName>
        <fullName evidence="1 2">Uncharacterized protein</fullName>
    </submittedName>
</protein>
<evidence type="ECO:0000313" key="3">
    <source>
        <dbReference type="Proteomes" id="UP000006727"/>
    </source>
</evidence>
<dbReference type="AlphaFoldDB" id="A0A2K1JLL8"/>
<gene>
    <name evidence="1" type="ORF">PHYPA_017274</name>
</gene>
<dbReference type="Gramene" id="Pp3c13_12379V3.1">
    <property type="protein sequence ID" value="PAC:32932322.CDS.1"/>
    <property type="gene ID" value="Pp3c13_12379"/>
</dbReference>
<sequence>MGNVGNVSKRRTCQSGIQAARTVSQLVGEEDDDDDFGGSFVRPHPELRHNEALLLLISRFRRGGGGENGCRRGDL</sequence>
<name>A0A2K1JLL8_PHYPA</name>
<reference evidence="2" key="3">
    <citation type="submission" date="2020-12" db="UniProtKB">
        <authorList>
            <consortium name="EnsemblPlants"/>
        </authorList>
    </citation>
    <scope>IDENTIFICATION</scope>
</reference>
<evidence type="ECO:0000313" key="2">
    <source>
        <dbReference type="EnsemblPlants" id="PAC:32932322.CDS.1"/>
    </source>
</evidence>
<organism evidence="1">
    <name type="scientific">Physcomitrium patens</name>
    <name type="common">Spreading-leaved earth moss</name>
    <name type="synonym">Physcomitrella patens</name>
    <dbReference type="NCBI Taxonomy" id="3218"/>
    <lineage>
        <taxon>Eukaryota</taxon>
        <taxon>Viridiplantae</taxon>
        <taxon>Streptophyta</taxon>
        <taxon>Embryophyta</taxon>
        <taxon>Bryophyta</taxon>
        <taxon>Bryophytina</taxon>
        <taxon>Bryopsida</taxon>
        <taxon>Funariidae</taxon>
        <taxon>Funariales</taxon>
        <taxon>Funariaceae</taxon>
        <taxon>Physcomitrium</taxon>
    </lineage>
</organism>
<dbReference type="EMBL" id="ABEU02000013">
    <property type="protein sequence ID" value="PNR42445.1"/>
    <property type="molecule type" value="Genomic_DNA"/>
</dbReference>
<accession>A0A2K1JLL8</accession>
<proteinExistence type="predicted"/>